<feature type="transmembrane region" description="Helical" evidence="1">
    <location>
        <begin position="66"/>
        <end position="86"/>
    </location>
</feature>
<evidence type="ECO:0000256" key="1">
    <source>
        <dbReference type="SAM" id="Phobius"/>
    </source>
</evidence>
<evidence type="ECO:0000313" key="2">
    <source>
        <dbReference type="EMBL" id="KAK5140563.1"/>
    </source>
</evidence>
<feature type="transmembrane region" description="Helical" evidence="1">
    <location>
        <begin position="92"/>
        <end position="112"/>
    </location>
</feature>
<evidence type="ECO:0000313" key="3">
    <source>
        <dbReference type="Proteomes" id="UP001308179"/>
    </source>
</evidence>
<name>A0ABR0KZC9_9PEZI</name>
<evidence type="ECO:0008006" key="4">
    <source>
        <dbReference type="Google" id="ProtNLM"/>
    </source>
</evidence>
<reference evidence="2 3" key="1">
    <citation type="submission" date="2023-08" db="EMBL/GenBank/DDBJ databases">
        <title>Black Yeasts Isolated from many extreme environments.</title>
        <authorList>
            <person name="Coleine C."/>
            <person name="Stajich J.E."/>
            <person name="Selbmann L."/>
        </authorList>
    </citation>
    <scope>NUCLEOTIDE SEQUENCE [LARGE SCALE GENOMIC DNA]</scope>
    <source>
        <strain evidence="2 3">CCFEE 5386</strain>
    </source>
</reference>
<accession>A0ABR0KZC9</accession>
<sequence>MSLTRMITTTDVFGRRVREDATIRYAVYQRTAGGKVVFKGRQDTLETWARSTTTFRRSPMRNALHWTWTITGALSAIASVICMVNMAGYLQLAYLGTLLLSSLGEIFATQLIRHIQRSFVHYDANALTHEDILSRLSDGVANEKWYLAQRLAGEIADARTVARKS</sequence>
<gene>
    <name evidence="2" type="ORF">LTR32_006674</name>
</gene>
<dbReference type="Proteomes" id="UP001308179">
    <property type="component" value="Unassembled WGS sequence"/>
</dbReference>
<keyword evidence="3" id="KW-1185">Reference proteome</keyword>
<keyword evidence="1" id="KW-0472">Membrane</keyword>
<keyword evidence="1" id="KW-0812">Transmembrane</keyword>
<keyword evidence="1" id="KW-1133">Transmembrane helix</keyword>
<comment type="caution">
    <text evidence="2">The sequence shown here is derived from an EMBL/GenBank/DDBJ whole genome shotgun (WGS) entry which is preliminary data.</text>
</comment>
<proteinExistence type="predicted"/>
<dbReference type="EMBL" id="JAVRRR010000768">
    <property type="protein sequence ID" value="KAK5140563.1"/>
    <property type="molecule type" value="Genomic_DNA"/>
</dbReference>
<protein>
    <recommendedName>
        <fullName evidence="4">SMODS and SLOG-associating 2TM effector domain-containing protein</fullName>
    </recommendedName>
</protein>
<organism evidence="2 3">
    <name type="scientific">Rachicladosporium monterosium</name>
    <dbReference type="NCBI Taxonomy" id="1507873"/>
    <lineage>
        <taxon>Eukaryota</taxon>
        <taxon>Fungi</taxon>
        <taxon>Dikarya</taxon>
        <taxon>Ascomycota</taxon>
        <taxon>Pezizomycotina</taxon>
        <taxon>Dothideomycetes</taxon>
        <taxon>Dothideomycetidae</taxon>
        <taxon>Cladosporiales</taxon>
        <taxon>Cladosporiaceae</taxon>
        <taxon>Rachicladosporium</taxon>
    </lineage>
</organism>